<dbReference type="SMART" id="SM00408">
    <property type="entry name" value="IGc2"/>
    <property type="match status" value="1"/>
</dbReference>
<dbReference type="Gene3D" id="2.60.40.10">
    <property type="entry name" value="Immunoglobulins"/>
    <property type="match status" value="2"/>
</dbReference>
<feature type="domain" description="Ig-like" evidence="4">
    <location>
        <begin position="111"/>
        <end position="149"/>
    </location>
</feature>
<gene>
    <name evidence="5" type="ORF">NXF25_014899</name>
</gene>
<dbReference type="InterPro" id="IPR007110">
    <property type="entry name" value="Ig-like_dom"/>
</dbReference>
<evidence type="ECO:0000256" key="1">
    <source>
        <dbReference type="ARBA" id="ARBA00022737"/>
    </source>
</evidence>
<feature type="region of interest" description="Disordered" evidence="3">
    <location>
        <begin position="171"/>
        <end position="196"/>
    </location>
</feature>
<evidence type="ECO:0000256" key="3">
    <source>
        <dbReference type="SAM" id="MobiDB-lite"/>
    </source>
</evidence>
<dbReference type="InterPro" id="IPR036179">
    <property type="entry name" value="Ig-like_dom_sf"/>
</dbReference>
<dbReference type="PANTHER" id="PTHR44170">
    <property type="entry name" value="PROTEIN SIDEKICK"/>
    <property type="match status" value="1"/>
</dbReference>
<protein>
    <submittedName>
        <fullName evidence="5">Tyrosine-protein kinase receptor UFO</fullName>
    </submittedName>
</protein>
<feature type="domain" description="Ig-like" evidence="4">
    <location>
        <begin position="10"/>
        <end position="100"/>
    </location>
</feature>
<keyword evidence="5" id="KW-0418">Kinase</keyword>
<evidence type="ECO:0000313" key="5">
    <source>
        <dbReference type="EMBL" id="KAK9394371.1"/>
    </source>
</evidence>
<dbReference type="GO" id="GO:0098609">
    <property type="term" value="P:cell-cell adhesion"/>
    <property type="evidence" value="ECO:0007669"/>
    <property type="project" value="TreeGrafter"/>
</dbReference>
<proteinExistence type="predicted"/>
<accession>A0AAW1AXX8</accession>
<sequence>MLQIFQMTSGYFQESPSNLTLSLGKDVKLSCSILALGEAPEISWLRDGEAFEFADINQMQVPLEEGEWETTSELSISSLQVSDMGNYQCVAWVNGSEIVSEGAYLKLEGLPLFSEEPQDLEITADTPFNLSCRAQGPPDPVLVIWLQDSVPVNSLADPLAQTPSVLGVRGESAQAMPASSDHKMTPFKRQQLPGWG</sequence>
<evidence type="ECO:0000313" key="6">
    <source>
        <dbReference type="Proteomes" id="UP001474421"/>
    </source>
</evidence>
<keyword evidence="6" id="KW-1185">Reference proteome</keyword>
<keyword evidence="5" id="KW-0675">Receptor</keyword>
<keyword evidence="1" id="KW-0677">Repeat</keyword>
<dbReference type="InterPro" id="IPR003599">
    <property type="entry name" value="Ig_sub"/>
</dbReference>
<dbReference type="EMBL" id="JAOTOJ010000011">
    <property type="protein sequence ID" value="KAK9394371.1"/>
    <property type="molecule type" value="Genomic_DNA"/>
</dbReference>
<name>A0AAW1AXX8_CROAD</name>
<organism evidence="5 6">
    <name type="scientific">Crotalus adamanteus</name>
    <name type="common">Eastern diamondback rattlesnake</name>
    <dbReference type="NCBI Taxonomy" id="8729"/>
    <lineage>
        <taxon>Eukaryota</taxon>
        <taxon>Metazoa</taxon>
        <taxon>Chordata</taxon>
        <taxon>Craniata</taxon>
        <taxon>Vertebrata</taxon>
        <taxon>Euteleostomi</taxon>
        <taxon>Lepidosauria</taxon>
        <taxon>Squamata</taxon>
        <taxon>Bifurcata</taxon>
        <taxon>Unidentata</taxon>
        <taxon>Episquamata</taxon>
        <taxon>Toxicofera</taxon>
        <taxon>Serpentes</taxon>
        <taxon>Colubroidea</taxon>
        <taxon>Viperidae</taxon>
        <taxon>Crotalinae</taxon>
        <taxon>Crotalus</taxon>
    </lineage>
</organism>
<dbReference type="Proteomes" id="UP001474421">
    <property type="component" value="Unassembled WGS sequence"/>
</dbReference>
<dbReference type="GO" id="GO:0016020">
    <property type="term" value="C:membrane"/>
    <property type="evidence" value="ECO:0007669"/>
    <property type="project" value="UniProtKB-SubCell"/>
</dbReference>
<keyword evidence="2" id="KW-1015">Disulfide bond</keyword>
<dbReference type="Pfam" id="PF13927">
    <property type="entry name" value="Ig_3"/>
    <property type="match status" value="1"/>
</dbReference>
<evidence type="ECO:0000256" key="2">
    <source>
        <dbReference type="ARBA" id="ARBA00023157"/>
    </source>
</evidence>
<comment type="caution">
    <text evidence="5">The sequence shown here is derived from an EMBL/GenBank/DDBJ whole genome shotgun (WGS) entry which is preliminary data.</text>
</comment>
<dbReference type="GO" id="GO:0016301">
    <property type="term" value="F:kinase activity"/>
    <property type="evidence" value="ECO:0007669"/>
    <property type="project" value="UniProtKB-KW"/>
</dbReference>
<evidence type="ECO:0000259" key="4">
    <source>
        <dbReference type="PROSITE" id="PS50835"/>
    </source>
</evidence>
<dbReference type="SUPFAM" id="SSF48726">
    <property type="entry name" value="Immunoglobulin"/>
    <property type="match status" value="2"/>
</dbReference>
<dbReference type="PANTHER" id="PTHR44170:SF6">
    <property type="entry name" value="CONTACTIN"/>
    <property type="match status" value="1"/>
</dbReference>
<dbReference type="InterPro" id="IPR013783">
    <property type="entry name" value="Ig-like_fold"/>
</dbReference>
<keyword evidence="5" id="KW-0808">Transferase</keyword>
<dbReference type="SMART" id="SM00409">
    <property type="entry name" value="IG"/>
    <property type="match status" value="1"/>
</dbReference>
<dbReference type="AlphaFoldDB" id="A0AAW1AXX8"/>
<dbReference type="PROSITE" id="PS50835">
    <property type="entry name" value="IG_LIKE"/>
    <property type="match status" value="2"/>
</dbReference>
<reference evidence="5 6" key="1">
    <citation type="journal article" date="2024" name="Proc. Natl. Acad. Sci. U.S.A.">
        <title>The genetic regulatory architecture and epigenomic basis for age-related changes in rattlesnake venom.</title>
        <authorList>
            <person name="Hogan M.P."/>
            <person name="Holding M.L."/>
            <person name="Nystrom G.S."/>
            <person name="Colston T.J."/>
            <person name="Bartlett D.A."/>
            <person name="Mason A.J."/>
            <person name="Ellsworth S.A."/>
            <person name="Rautsaw R.M."/>
            <person name="Lawrence K.C."/>
            <person name="Strickland J.L."/>
            <person name="He B."/>
            <person name="Fraser P."/>
            <person name="Margres M.J."/>
            <person name="Gilbert D.M."/>
            <person name="Gibbs H.L."/>
            <person name="Parkinson C.L."/>
            <person name="Rokyta D.R."/>
        </authorList>
    </citation>
    <scope>NUCLEOTIDE SEQUENCE [LARGE SCALE GENOMIC DNA]</scope>
    <source>
        <strain evidence="5">DRR0105</strain>
    </source>
</reference>
<dbReference type="InterPro" id="IPR003598">
    <property type="entry name" value="Ig_sub2"/>
</dbReference>